<gene>
    <name evidence="6" type="ORF">FB45DRAFT_748489</name>
</gene>
<evidence type="ECO:0000313" key="6">
    <source>
        <dbReference type="EMBL" id="KAJ7628300.1"/>
    </source>
</evidence>
<organism evidence="6 7">
    <name type="scientific">Roridomyces roridus</name>
    <dbReference type="NCBI Taxonomy" id="1738132"/>
    <lineage>
        <taxon>Eukaryota</taxon>
        <taxon>Fungi</taxon>
        <taxon>Dikarya</taxon>
        <taxon>Basidiomycota</taxon>
        <taxon>Agaricomycotina</taxon>
        <taxon>Agaricomycetes</taxon>
        <taxon>Agaricomycetidae</taxon>
        <taxon>Agaricales</taxon>
        <taxon>Marasmiineae</taxon>
        <taxon>Mycenaceae</taxon>
        <taxon>Roridomyces</taxon>
    </lineage>
</organism>
<keyword evidence="4" id="KW-1015">Disulfide bond</keyword>
<sequence length="65" mass="6736">PACAGECIAHPNTGGCSASDDTCLCKNSVFVQSTFQCIESTCQGADLANAIQTFKNICAAVVRLH</sequence>
<keyword evidence="3" id="KW-0732">Signal</keyword>
<feature type="domain" description="CFEM" evidence="5">
    <location>
        <begin position="1"/>
        <end position="65"/>
    </location>
</feature>
<comment type="subcellular location">
    <subcellularLocation>
        <location evidence="1">Secreted</location>
    </subcellularLocation>
</comment>
<dbReference type="InterPro" id="IPR008427">
    <property type="entry name" value="Extracellular_membr_CFEM_dom"/>
</dbReference>
<dbReference type="EMBL" id="JARKIF010000010">
    <property type="protein sequence ID" value="KAJ7628300.1"/>
    <property type="molecule type" value="Genomic_DNA"/>
</dbReference>
<dbReference type="AlphaFoldDB" id="A0AAD7BQZ2"/>
<dbReference type="GO" id="GO:0005576">
    <property type="term" value="C:extracellular region"/>
    <property type="evidence" value="ECO:0007669"/>
    <property type="project" value="UniProtKB-SubCell"/>
</dbReference>
<name>A0AAD7BQZ2_9AGAR</name>
<reference evidence="6" key="1">
    <citation type="submission" date="2023-03" db="EMBL/GenBank/DDBJ databases">
        <title>Massive genome expansion in bonnet fungi (Mycena s.s.) driven by repeated elements and novel gene families across ecological guilds.</title>
        <authorList>
            <consortium name="Lawrence Berkeley National Laboratory"/>
            <person name="Harder C.B."/>
            <person name="Miyauchi S."/>
            <person name="Viragh M."/>
            <person name="Kuo A."/>
            <person name="Thoen E."/>
            <person name="Andreopoulos B."/>
            <person name="Lu D."/>
            <person name="Skrede I."/>
            <person name="Drula E."/>
            <person name="Henrissat B."/>
            <person name="Morin E."/>
            <person name="Kohler A."/>
            <person name="Barry K."/>
            <person name="LaButti K."/>
            <person name="Morin E."/>
            <person name="Salamov A."/>
            <person name="Lipzen A."/>
            <person name="Mereny Z."/>
            <person name="Hegedus B."/>
            <person name="Baldrian P."/>
            <person name="Stursova M."/>
            <person name="Weitz H."/>
            <person name="Taylor A."/>
            <person name="Grigoriev I.V."/>
            <person name="Nagy L.G."/>
            <person name="Martin F."/>
            <person name="Kauserud H."/>
        </authorList>
    </citation>
    <scope>NUCLEOTIDE SEQUENCE</scope>
    <source>
        <strain evidence="6">9284</strain>
    </source>
</reference>
<feature type="non-terminal residue" evidence="6">
    <location>
        <position position="1"/>
    </location>
</feature>
<dbReference type="Proteomes" id="UP001221142">
    <property type="component" value="Unassembled WGS sequence"/>
</dbReference>
<keyword evidence="7" id="KW-1185">Reference proteome</keyword>
<evidence type="ECO:0000256" key="4">
    <source>
        <dbReference type="ARBA" id="ARBA00023157"/>
    </source>
</evidence>
<evidence type="ECO:0000256" key="1">
    <source>
        <dbReference type="ARBA" id="ARBA00004613"/>
    </source>
</evidence>
<protein>
    <recommendedName>
        <fullName evidence="5">CFEM domain-containing protein</fullName>
    </recommendedName>
</protein>
<keyword evidence="2" id="KW-0964">Secreted</keyword>
<evidence type="ECO:0000259" key="5">
    <source>
        <dbReference type="PROSITE" id="PS52012"/>
    </source>
</evidence>
<proteinExistence type="predicted"/>
<dbReference type="PROSITE" id="PS52012">
    <property type="entry name" value="CFEM"/>
    <property type="match status" value="1"/>
</dbReference>
<accession>A0AAD7BQZ2</accession>
<evidence type="ECO:0000313" key="7">
    <source>
        <dbReference type="Proteomes" id="UP001221142"/>
    </source>
</evidence>
<evidence type="ECO:0000256" key="3">
    <source>
        <dbReference type="ARBA" id="ARBA00022729"/>
    </source>
</evidence>
<dbReference type="Pfam" id="PF05730">
    <property type="entry name" value="CFEM"/>
    <property type="match status" value="1"/>
</dbReference>
<evidence type="ECO:0000256" key="2">
    <source>
        <dbReference type="ARBA" id="ARBA00022525"/>
    </source>
</evidence>
<comment type="caution">
    <text evidence="6">The sequence shown here is derived from an EMBL/GenBank/DDBJ whole genome shotgun (WGS) entry which is preliminary data.</text>
</comment>